<protein>
    <submittedName>
        <fullName evidence="10">RhoGAP-domain-containing protein</fullName>
    </submittedName>
</protein>
<dbReference type="SMART" id="SM00324">
    <property type="entry name" value="RhoGAP"/>
    <property type="match status" value="1"/>
</dbReference>
<dbReference type="Proteomes" id="UP000305948">
    <property type="component" value="Unassembled WGS sequence"/>
</dbReference>
<dbReference type="Pfam" id="PF00130">
    <property type="entry name" value="C1_1"/>
    <property type="match status" value="1"/>
</dbReference>
<dbReference type="OrthoDB" id="79452at2759"/>
<dbReference type="PANTHER" id="PTHR23176:SF128">
    <property type="entry name" value="RHO GTPASE-ACTIVATING PROTEIN RGD1"/>
    <property type="match status" value="1"/>
</dbReference>
<keyword evidence="3 4" id="KW-0862">Zinc</keyword>
<feature type="compositionally biased region" description="Low complexity" evidence="6">
    <location>
        <begin position="734"/>
        <end position="768"/>
    </location>
</feature>
<dbReference type="PROSITE" id="PS00479">
    <property type="entry name" value="ZF_DAG_PE_1"/>
    <property type="match status" value="1"/>
</dbReference>
<dbReference type="GO" id="GO:0005096">
    <property type="term" value="F:GTPase activator activity"/>
    <property type="evidence" value="ECO:0007669"/>
    <property type="project" value="UniProtKB-KW"/>
</dbReference>
<feature type="compositionally biased region" description="Low complexity" evidence="6">
    <location>
        <begin position="179"/>
        <end position="199"/>
    </location>
</feature>
<feature type="compositionally biased region" description="Low complexity" evidence="6">
    <location>
        <begin position="367"/>
        <end position="382"/>
    </location>
</feature>
<dbReference type="Gene3D" id="2.10.110.10">
    <property type="entry name" value="Cysteine Rich Protein"/>
    <property type="match status" value="2"/>
</dbReference>
<feature type="domain" description="LIM zinc-binding" evidence="7">
    <location>
        <begin position="17"/>
        <end position="76"/>
    </location>
</feature>
<keyword evidence="2 4" id="KW-0479">Metal-binding</keyword>
<dbReference type="Pfam" id="PF00620">
    <property type="entry name" value="RhoGAP"/>
    <property type="match status" value="1"/>
</dbReference>
<evidence type="ECO:0000256" key="3">
    <source>
        <dbReference type="ARBA" id="ARBA00022833"/>
    </source>
</evidence>
<dbReference type="GO" id="GO:0007165">
    <property type="term" value="P:signal transduction"/>
    <property type="evidence" value="ECO:0007669"/>
    <property type="project" value="InterPro"/>
</dbReference>
<dbReference type="PROSITE" id="PS50081">
    <property type="entry name" value="ZF_DAG_PE_2"/>
    <property type="match status" value="1"/>
</dbReference>
<dbReference type="InterPro" id="IPR046349">
    <property type="entry name" value="C1-like_sf"/>
</dbReference>
<dbReference type="CDD" id="cd00029">
    <property type="entry name" value="C1"/>
    <property type="match status" value="1"/>
</dbReference>
<gene>
    <name evidence="10" type="ORF">OE88DRAFT_1268193</name>
</gene>
<dbReference type="GO" id="GO:0046872">
    <property type="term" value="F:metal ion binding"/>
    <property type="evidence" value="ECO:0007669"/>
    <property type="project" value="UniProtKB-KW"/>
</dbReference>
<feature type="coiled-coil region" evidence="5">
    <location>
        <begin position="915"/>
        <end position="949"/>
    </location>
</feature>
<evidence type="ECO:0000256" key="4">
    <source>
        <dbReference type="PROSITE-ProRule" id="PRU00125"/>
    </source>
</evidence>
<dbReference type="FunFam" id="1.10.555.10:FF:000043">
    <property type="entry name" value="Rho GTPase activator Rga"/>
    <property type="match status" value="1"/>
</dbReference>
<dbReference type="InterPro" id="IPR050729">
    <property type="entry name" value="Rho-GAP"/>
</dbReference>
<evidence type="ECO:0000259" key="9">
    <source>
        <dbReference type="PROSITE" id="PS50238"/>
    </source>
</evidence>
<dbReference type="STRING" id="5364.A0A5C3N9B3"/>
<evidence type="ECO:0000313" key="10">
    <source>
        <dbReference type="EMBL" id="TFK53665.1"/>
    </source>
</evidence>
<dbReference type="Gene3D" id="1.10.555.10">
    <property type="entry name" value="Rho GTPase activation protein"/>
    <property type="match status" value="1"/>
</dbReference>
<feature type="region of interest" description="Disordered" evidence="6">
    <location>
        <begin position="1087"/>
        <end position="1121"/>
    </location>
</feature>
<dbReference type="SUPFAM" id="SSF48350">
    <property type="entry name" value="GTPase activation domain, GAP"/>
    <property type="match status" value="1"/>
</dbReference>
<dbReference type="InterPro" id="IPR002219">
    <property type="entry name" value="PKC_DAG/PE"/>
</dbReference>
<evidence type="ECO:0000256" key="5">
    <source>
        <dbReference type="SAM" id="Coils"/>
    </source>
</evidence>
<dbReference type="PANTHER" id="PTHR23176">
    <property type="entry name" value="RHO/RAC/CDC GTPASE-ACTIVATING PROTEIN"/>
    <property type="match status" value="1"/>
</dbReference>
<dbReference type="SMART" id="SM00109">
    <property type="entry name" value="C1"/>
    <property type="match status" value="1"/>
</dbReference>
<dbReference type="SUPFAM" id="SSF57889">
    <property type="entry name" value="Cysteine-rich domain"/>
    <property type="match status" value="1"/>
</dbReference>
<dbReference type="PROSITE" id="PS50238">
    <property type="entry name" value="RHOGAP"/>
    <property type="match status" value="1"/>
</dbReference>
<dbReference type="Pfam" id="PF00412">
    <property type="entry name" value="LIM"/>
    <property type="match status" value="2"/>
</dbReference>
<feature type="compositionally biased region" description="Low complexity" evidence="6">
    <location>
        <begin position="704"/>
        <end position="714"/>
    </location>
</feature>
<dbReference type="CDD" id="cd09395">
    <property type="entry name" value="LIM2_Rga"/>
    <property type="match status" value="1"/>
</dbReference>
<dbReference type="InterPro" id="IPR001781">
    <property type="entry name" value="Znf_LIM"/>
</dbReference>
<dbReference type="CDD" id="cd00159">
    <property type="entry name" value="RhoGAP"/>
    <property type="match status" value="1"/>
</dbReference>
<proteinExistence type="predicted"/>
<sequence length="1391" mass="151853">MSEATATSSHPDVNESSLCPGCHKSVVNDSGGVVVAFGNSFFHVQCFRCAKCQNQVNADTNLLLLSDGSPICSNCSYNCNVCGQPILDEAIMTGDDSYHAHCFKCRVCKNLIDDMVFAKTSQGIYCMKCHNERVAKSRRHHEKKKEMQRERERELAKARQELDRLAGAGALKQDDRAGPSSSQSRPFTPPSSSTTAPPSKQSDRVLASPPERTSSKRGSLRSLNDTNGNSVPFSVTVAPPESLQNGSRSASPALSRHPSAEPRPSTPQRNGSYTSITSSQSKLSSSAPRPRMDSLPLPSISNGPGSLLQRRKSRDDSSLPVDITIDADLTAPVQGLNVPNKKAGKRQSINPGLGLSQFTTSPPPVSPTTSSTASAHTVTPSTQSGNGRDSPGTPSPLREYFQDYETPMPHPAVSAPAEMDRQGRTRAVSSSTYENPRADPLRPPLRPSVTQDRIPPRTGSLNSGIEQGRVSPAQSNLRQQRSYEERRLSPSDLNMDFLDRPASRFSDRSRPNSPASPSHRVDVPHGVESGTDTDAELDARQDESEGVPPAPPPKEYASKNAKQLTVETTNGLGPGDLSRATSFSDEDDEVPVERTTRSTYIAPALPPIRISMNAADFSDLFKNLDGPFKSVDQLSKLVEAPTPPPTAATVSSFLDMAKTPTSKSPLSSVQDSASRSATSLLPSPSPSPEEERKKILGSVRPAHSPNSSTSSQSSDMPTKRSISDSSSPALNGDSSLRSSQASPSRGRSSSESGYYSQSVSYESRSSLSTDSVDHDNRGPRMTLTVPGVEPVKSSRPESEEVVVRRVREVLSDANDRGASHVKLDTGFVEAILRVLEQTKTQHATLKGKLDNIRRASQQYMDGLTVAQGEYDREVKAKRDAEAEVTRLRVLLSGQAARLSAINSESKKTDLQRQLTEELSNNLTGLERHVSKLKAERDLTLAEVEELSASKSSPNLEVDNDAPISRTLSVRFDNIKSQYARELVPLNEQKETLNREVAELKALREQFLEETASLSARNEELAQLHHQYIRQMESAGMDSTMAPVARKKSGSFDIQRSIPGTMTTSITASSTLSDDSLVKINKADIPEVPQSTLKPGKFKWPGTKTSKEMISAPSQAEATRPRGRMEHNFLPLNALRFARCDHCGDKMFGSQHRCSNCNISVHPRCLHHVQTSCAPKTFEEPPAQIAPLPPSMFGRDMIEQVQADSKDGERLVPVIVEKCIEAVEAAALDLEGIYRKTGGSGQSKMITQLFEKGDYASFDLRDSDRFNDICSVTSVLKSYFRQLPDPLLTYSLHDEFVAAAGIRDPDKRMETIADLLDMLPREHYETLKTLMLHLHRIMEHSEVNLMTARNLGVVFGPTLMRSRDAGAEFSDMGAKAMSVEWLVENAPIIFAN</sequence>
<reference evidence="10 11" key="1">
    <citation type="journal article" date="2019" name="Nat. Ecol. Evol.">
        <title>Megaphylogeny resolves global patterns of mushroom evolution.</title>
        <authorList>
            <person name="Varga T."/>
            <person name="Krizsan K."/>
            <person name="Foldi C."/>
            <person name="Dima B."/>
            <person name="Sanchez-Garcia M."/>
            <person name="Sanchez-Ramirez S."/>
            <person name="Szollosi G.J."/>
            <person name="Szarkandi J.G."/>
            <person name="Papp V."/>
            <person name="Albert L."/>
            <person name="Andreopoulos W."/>
            <person name="Angelini C."/>
            <person name="Antonin V."/>
            <person name="Barry K.W."/>
            <person name="Bougher N.L."/>
            <person name="Buchanan P."/>
            <person name="Buyck B."/>
            <person name="Bense V."/>
            <person name="Catcheside P."/>
            <person name="Chovatia M."/>
            <person name="Cooper J."/>
            <person name="Damon W."/>
            <person name="Desjardin D."/>
            <person name="Finy P."/>
            <person name="Geml J."/>
            <person name="Haridas S."/>
            <person name="Hughes K."/>
            <person name="Justo A."/>
            <person name="Karasinski D."/>
            <person name="Kautmanova I."/>
            <person name="Kiss B."/>
            <person name="Kocsube S."/>
            <person name="Kotiranta H."/>
            <person name="LaButti K.M."/>
            <person name="Lechner B.E."/>
            <person name="Liimatainen K."/>
            <person name="Lipzen A."/>
            <person name="Lukacs Z."/>
            <person name="Mihaltcheva S."/>
            <person name="Morgado L.N."/>
            <person name="Niskanen T."/>
            <person name="Noordeloos M.E."/>
            <person name="Ohm R.A."/>
            <person name="Ortiz-Santana B."/>
            <person name="Ovrebo C."/>
            <person name="Racz N."/>
            <person name="Riley R."/>
            <person name="Savchenko A."/>
            <person name="Shiryaev A."/>
            <person name="Soop K."/>
            <person name="Spirin V."/>
            <person name="Szebenyi C."/>
            <person name="Tomsovsky M."/>
            <person name="Tulloss R.E."/>
            <person name="Uehling J."/>
            <person name="Grigoriev I.V."/>
            <person name="Vagvolgyi C."/>
            <person name="Papp T."/>
            <person name="Martin F.M."/>
            <person name="Miettinen O."/>
            <person name="Hibbett D.S."/>
            <person name="Nagy L.G."/>
        </authorList>
    </citation>
    <scope>NUCLEOTIDE SEQUENCE [LARGE SCALE GENOMIC DNA]</scope>
    <source>
        <strain evidence="10 11">OMC1185</strain>
    </source>
</reference>
<feature type="compositionally biased region" description="Polar residues" evidence="6">
    <location>
        <begin position="242"/>
        <end position="252"/>
    </location>
</feature>
<dbReference type="SMART" id="SM00132">
    <property type="entry name" value="LIM"/>
    <property type="match status" value="2"/>
</dbReference>
<dbReference type="PROSITE" id="PS00478">
    <property type="entry name" value="LIM_DOMAIN_1"/>
    <property type="match status" value="2"/>
</dbReference>
<dbReference type="Gene3D" id="3.30.60.20">
    <property type="match status" value="1"/>
</dbReference>
<feature type="compositionally biased region" description="Polar residues" evidence="6">
    <location>
        <begin position="723"/>
        <end position="733"/>
    </location>
</feature>
<evidence type="ECO:0000256" key="6">
    <source>
        <dbReference type="SAM" id="MobiDB-lite"/>
    </source>
</evidence>
<dbReference type="InterPro" id="IPR000198">
    <property type="entry name" value="RhoGAP_dom"/>
</dbReference>
<evidence type="ECO:0000259" key="7">
    <source>
        <dbReference type="PROSITE" id="PS50023"/>
    </source>
</evidence>
<feature type="compositionally biased region" description="Polar residues" evidence="6">
    <location>
        <begin position="221"/>
        <end position="233"/>
    </location>
</feature>
<feature type="region of interest" description="Disordered" evidence="6">
    <location>
        <begin position="137"/>
        <end position="597"/>
    </location>
</feature>
<feature type="domain" description="LIM zinc-binding" evidence="7">
    <location>
        <begin position="77"/>
        <end position="136"/>
    </location>
</feature>
<feature type="compositionally biased region" description="Basic and acidic residues" evidence="6">
    <location>
        <begin position="497"/>
        <end position="510"/>
    </location>
</feature>
<keyword evidence="5" id="KW-0175">Coiled coil</keyword>
<keyword evidence="1" id="KW-0343">GTPase activation</keyword>
<feature type="compositionally biased region" description="Polar residues" evidence="6">
    <location>
        <begin position="560"/>
        <end position="571"/>
    </location>
</feature>
<name>A0A5C3N9B3_9AGAM</name>
<dbReference type="PROSITE" id="PS50023">
    <property type="entry name" value="LIM_DOMAIN_2"/>
    <property type="match status" value="2"/>
</dbReference>
<keyword evidence="4" id="KW-0440">LIM domain</keyword>
<evidence type="ECO:0000256" key="2">
    <source>
        <dbReference type="ARBA" id="ARBA00022723"/>
    </source>
</evidence>
<evidence type="ECO:0000313" key="11">
    <source>
        <dbReference type="Proteomes" id="UP000305948"/>
    </source>
</evidence>
<feature type="domain" description="Phorbol-ester/DAG-type" evidence="8">
    <location>
        <begin position="1125"/>
        <end position="1172"/>
    </location>
</feature>
<feature type="compositionally biased region" description="Low complexity" evidence="6">
    <location>
        <begin position="272"/>
        <end position="286"/>
    </location>
</feature>
<feature type="compositionally biased region" description="Basic and acidic residues" evidence="6">
    <location>
        <begin position="144"/>
        <end position="164"/>
    </location>
</feature>
<feature type="compositionally biased region" description="Low complexity" evidence="6">
    <location>
        <begin position="672"/>
        <end position="682"/>
    </location>
</feature>
<evidence type="ECO:0000259" key="8">
    <source>
        <dbReference type="PROSITE" id="PS50081"/>
    </source>
</evidence>
<feature type="region of interest" description="Disordered" evidence="6">
    <location>
        <begin position="638"/>
        <end position="796"/>
    </location>
</feature>
<dbReference type="GO" id="GO:0005737">
    <property type="term" value="C:cytoplasm"/>
    <property type="evidence" value="ECO:0007669"/>
    <property type="project" value="TreeGrafter"/>
</dbReference>
<feature type="coiled-coil region" evidence="5">
    <location>
        <begin position="982"/>
        <end position="1009"/>
    </location>
</feature>
<accession>A0A5C3N9B3</accession>
<keyword evidence="11" id="KW-1185">Reference proteome</keyword>
<evidence type="ECO:0000256" key="1">
    <source>
        <dbReference type="ARBA" id="ARBA00022468"/>
    </source>
</evidence>
<dbReference type="InterPro" id="IPR008936">
    <property type="entry name" value="Rho_GTPase_activation_prot"/>
</dbReference>
<dbReference type="FunFam" id="2.10.110.10:FF:000160">
    <property type="entry name" value="Signal transducer, putative"/>
    <property type="match status" value="1"/>
</dbReference>
<organism evidence="10 11">
    <name type="scientific">Heliocybe sulcata</name>
    <dbReference type="NCBI Taxonomy" id="5364"/>
    <lineage>
        <taxon>Eukaryota</taxon>
        <taxon>Fungi</taxon>
        <taxon>Dikarya</taxon>
        <taxon>Basidiomycota</taxon>
        <taxon>Agaricomycotina</taxon>
        <taxon>Agaricomycetes</taxon>
        <taxon>Gloeophyllales</taxon>
        <taxon>Gloeophyllaceae</taxon>
        <taxon>Heliocybe</taxon>
    </lineage>
</organism>
<feature type="domain" description="Rho-GAP" evidence="9">
    <location>
        <begin position="1194"/>
        <end position="1389"/>
    </location>
</feature>
<dbReference type="EMBL" id="ML213507">
    <property type="protein sequence ID" value="TFK53665.1"/>
    <property type="molecule type" value="Genomic_DNA"/>
</dbReference>
<feature type="compositionally biased region" description="Polar residues" evidence="6">
    <location>
        <begin position="659"/>
        <end position="671"/>
    </location>
</feature>